<dbReference type="InterPro" id="IPR000157">
    <property type="entry name" value="TIR_dom"/>
</dbReference>
<dbReference type="Proteomes" id="UP001187471">
    <property type="component" value="Unassembled WGS sequence"/>
</dbReference>
<dbReference type="InterPro" id="IPR036390">
    <property type="entry name" value="WH_DNA-bd_sf"/>
</dbReference>
<dbReference type="SUPFAM" id="SSF52200">
    <property type="entry name" value="Toll/Interleukin receptor TIR domain"/>
    <property type="match status" value="1"/>
</dbReference>
<dbReference type="PRINTS" id="PR00364">
    <property type="entry name" value="DISEASERSIST"/>
</dbReference>
<evidence type="ECO:0000256" key="4">
    <source>
        <dbReference type="ARBA" id="ARBA00023027"/>
    </source>
</evidence>
<feature type="compositionally biased region" description="Basic and acidic residues" evidence="5">
    <location>
        <begin position="136"/>
        <end position="146"/>
    </location>
</feature>
<dbReference type="GO" id="GO:0043531">
    <property type="term" value="F:ADP binding"/>
    <property type="evidence" value="ECO:0007669"/>
    <property type="project" value="InterPro"/>
</dbReference>
<dbReference type="InterPro" id="IPR002182">
    <property type="entry name" value="NB-ARC"/>
</dbReference>
<dbReference type="AlphaFoldDB" id="A0AA88QJS0"/>
<feature type="region of interest" description="Disordered" evidence="5">
    <location>
        <begin position="1"/>
        <end position="51"/>
    </location>
</feature>
<dbReference type="Pfam" id="PF00931">
    <property type="entry name" value="NB-ARC"/>
    <property type="match status" value="1"/>
</dbReference>
<evidence type="ECO:0000256" key="5">
    <source>
        <dbReference type="SAM" id="MobiDB-lite"/>
    </source>
</evidence>
<protein>
    <recommendedName>
        <fullName evidence="6">TIR domain-containing protein</fullName>
    </recommendedName>
</protein>
<dbReference type="Pfam" id="PF01582">
    <property type="entry name" value="TIR"/>
    <property type="match status" value="1"/>
</dbReference>
<dbReference type="GO" id="GO:0006952">
    <property type="term" value="P:defense response"/>
    <property type="evidence" value="ECO:0007669"/>
    <property type="project" value="UniProtKB-KW"/>
</dbReference>
<comment type="caution">
    <text evidence="7">The sequence shown here is derived from an EMBL/GenBank/DDBJ whole genome shotgun (WGS) entry which is preliminary data.</text>
</comment>
<reference evidence="7" key="1">
    <citation type="submission" date="2022-12" db="EMBL/GenBank/DDBJ databases">
        <title>Draft genome assemblies for two species of Escallonia (Escalloniales).</title>
        <authorList>
            <person name="Chanderbali A."/>
            <person name="Dervinis C."/>
            <person name="Anghel I."/>
            <person name="Soltis D."/>
            <person name="Soltis P."/>
            <person name="Zapata F."/>
        </authorList>
    </citation>
    <scope>NUCLEOTIDE SEQUENCE</scope>
    <source>
        <strain evidence="7">UCBG92.1500</strain>
        <tissue evidence="7">Leaf</tissue>
    </source>
</reference>
<keyword evidence="3" id="KW-0611">Plant defense</keyword>
<gene>
    <name evidence="7" type="ORF">RJ640_001174</name>
</gene>
<evidence type="ECO:0000259" key="6">
    <source>
        <dbReference type="PROSITE" id="PS50104"/>
    </source>
</evidence>
<dbReference type="InterPro" id="IPR042197">
    <property type="entry name" value="Apaf_helical"/>
</dbReference>
<dbReference type="InterPro" id="IPR027417">
    <property type="entry name" value="P-loop_NTPase"/>
</dbReference>
<feature type="domain" description="TIR" evidence="6">
    <location>
        <begin position="163"/>
        <end position="341"/>
    </location>
</feature>
<proteinExistence type="predicted"/>
<keyword evidence="2" id="KW-0677">Repeat</keyword>
<keyword evidence="8" id="KW-1185">Reference proteome</keyword>
<dbReference type="SUPFAM" id="SSF52540">
    <property type="entry name" value="P-loop containing nucleoside triphosphate hydrolases"/>
    <property type="match status" value="1"/>
</dbReference>
<dbReference type="EMBL" id="JAVXUO010002643">
    <property type="protein sequence ID" value="KAK2970807.1"/>
    <property type="molecule type" value="Genomic_DNA"/>
</dbReference>
<keyword evidence="1" id="KW-0433">Leucine-rich repeat</keyword>
<dbReference type="PANTHER" id="PTHR11017:SF305">
    <property type="entry name" value="TMV RESISTANCE PROTEIN N-LIKE"/>
    <property type="match status" value="1"/>
</dbReference>
<dbReference type="InterPro" id="IPR058192">
    <property type="entry name" value="WHD_ROQ1-like"/>
</dbReference>
<evidence type="ECO:0000313" key="8">
    <source>
        <dbReference type="Proteomes" id="UP001187471"/>
    </source>
</evidence>
<feature type="compositionally biased region" description="Basic residues" evidence="5">
    <location>
        <begin position="13"/>
        <end position="23"/>
    </location>
</feature>
<organism evidence="7 8">
    <name type="scientific">Escallonia rubra</name>
    <dbReference type="NCBI Taxonomy" id="112253"/>
    <lineage>
        <taxon>Eukaryota</taxon>
        <taxon>Viridiplantae</taxon>
        <taxon>Streptophyta</taxon>
        <taxon>Embryophyta</taxon>
        <taxon>Tracheophyta</taxon>
        <taxon>Spermatophyta</taxon>
        <taxon>Magnoliopsida</taxon>
        <taxon>eudicotyledons</taxon>
        <taxon>Gunneridae</taxon>
        <taxon>Pentapetalae</taxon>
        <taxon>asterids</taxon>
        <taxon>campanulids</taxon>
        <taxon>Escalloniales</taxon>
        <taxon>Escalloniaceae</taxon>
        <taxon>Escallonia</taxon>
    </lineage>
</organism>
<evidence type="ECO:0000256" key="1">
    <source>
        <dbReference type="ARBA" id="ARBA00022614"/>
    </source>
</evidence>
<dbReference type="Pfam" id="PF23282">
    <property type="entry name" value="WHD_ROQ1"/>
    <property type="match status" value="1"/>
</dbReference>
<dbReference type="Gene3D" id="3.40.50.300">
    <property type="entry name" value="P-loop containing nucleotide triphosphate hydrolases"/>
    <property type="match status" value="1"/>
</dbReference>
<name>A0AA88QJS0_9ASTE</name>
<dbReference type="InterPro" id="IPR035897">
    <property type="entry name" value="Toll_tir_struct_dom_sf"/>
</dbReference>
<dbReference type="GO" id="GO:0007165">
    <property type="term" value="P:signal transduction"/>
    <property type="evidence" value="ECO:0007669"/>
    <property type="project" value="InterPro"/>
</dbReference>
<dbReference type="Gene3D" id="3.40.50.10140">
    <property type="entry name" value="Toll/interleukin-1 receptor homology (TIR) domain"/>
    <property type="match status" value="1"/>
</dbReference>
<dbReference type="SUPFAM" id="SSF46785">
    <property type="entry name" value="Winged helix' DNA-binding domain"/>
    <property type="match status" value="1"/>
</dbReference>
<dbReference type="Gene3D" id="1.10.8.430">
    <property type="entry name" value="Helical domain of apoptotic protease-activating factors"/>
    <property type="match status" value="1"/>
</dbReference>
<evidence type="ECO:0000256" key="2">
    <source>
        <dbReference type="ARBA" id="ARBA00022737"/>
    </source>
</evidence>
<feature type="compositionally biased region" description="Basic and acidic residues" evidence="5">
    <location>
        <begin position="164"/>
        <end position="175"/>
    </location>
</feature>
<feature type="region of interest" description="Disordered" evidence="5">
    <location>
        <begin position="135"/>
        <end position="175"/>
    </location>
</feature>
<dbReference type="InterPro" id="IPR044974">
    <property type="entry name" value="Disease_R_plants"/>
</dbReference>
<sequence length="710" mass="80723">MEEVEAVINSRELRKKVSKNRRKEHGDGLMARGRNTDHAGSKNEGRSRSQSKARKLKCYYYHNEEHYINDCPKCKGKKNNNSKMADVGVIKDNYDGADVLCYYQFLRWRVDSWYVPELRTNLISLGMLDSNGCSYQDKEDGSHSTEENEEPQEQHYYIARNRPRREIRPPQKGEDTRKTFTDHLYAALVQAGIQTFRDDNSIAITTELKSELLKAIKQSRISIVVFSKNYATSTWCLDELVTILECNRTHGNAVFPVFYDVEPSEVRKQVGSFGEAFLRYENEVEAEGDHERRMELAKRVEGWKAALRQVADLKGMVLKNEADGHESEFIKKILTVVGDKLKRPVLSVAPHPIGLDQRVENINSWLLDGSNDVGIAAICGIGGIGKTTIAKCLYNLNSERFQGSSFLAGVREASGQPTGLLRLQRQLLSDILKGKKEKIFNVEQGIVRIKEALCGRKVLVVLDDVDQVDQLDAVLGMRDSLYPGSKIIITTRRKQLLKASEVHTVHEVSGMDDMESLELFSWYAFGQDHPNEDYIDYSKRVVDYCDGLPLALQILGSSLSGKTKSEWRSALEKLEAISEGQILKKLKISYDSLQDDHDRNLFLDIACFFVGKDKDWASTILDGCGFFTTIGIHNLIDRCLLKVGKYDNKLKMHHVIQDMGREVVRQESTKEPGKRSRLWQKETFTVLREKTVRIIYLMSTSMVLVGVSLN</sequence>
<feature type="compositionally biased region" description="Basic and acidic residues" evidence="5">
    <location>
        <begin position="34"/>
        <end position="47"/>
    </location>
</feature>
<keyword evidence="4" id="KW-0520">NAD</keyword>
<dbReference type="FunFam" id="3.40.50.10140:FF:000007">
    <property type="entry name" value="Disease resistance protein (TIR-NBS-LRR class)"/>
    <property type="match status" value="1"/>
</dbReference>
<dbReference type="PROSITE" id="PS50104">
    <property type="entry name" value="TIR"/>
    <property type="match status" value="1"/>
</dbReference>
<evidence type="ECO:0000256" key="3">
    <source>
        <dbReference type="ARBA" id="ARBA00022821"/>
    </source>
</evidence>
<dbReference type="PANTHER" id="PTHR11017">
    <property type="entry name" value="LEUCINE-RICH REPEAT-CONTAINING PROTEIN"/>
    <property type="match status" value="1"/>
</dbReference>
<dbReference type="SMART" id="SM00255">
    <property type="entry name" value="TIR"/>
    <property type="match status" value="1"/>
</dbReference>
<accession>A0AA88QJS0</accession>
<evidence type="ECO:0000313" key="7">
    <source>
        <dbReference type="EMBL" id="KAK2970807.1"/>
    </source>
</evidence>